<organism evidence="5 6">
    <name type="scientific">Cohnella pontilimi</name>
    <dbReference type="NCBI Taxonomy" id="2564100"/>
    <lineage>
        <taxon>Bacteria</taxon>
        <taxon>Bacillati</taxon>
        <taxon>Bacillota</taxon>
        <taxon>Bacilli</taxon>
        <taxon>Bacillales</taxon>
        <taxon>Paenibacillaceae</taxon>
        <taxon>Cohnella</taxon>
    </lineage>
</organism>
<feature type="active site" evidence="1">
    <location>
        <position position="243"/>
    </location>
</feature>
<dbReference type="PROSITE" id="PS51786">
    <property type="entry name" value="LON_PROTEOLYTIC"/>
    <property type="match status" value="1"/>
</dbReference>
<dbReference type="OrthoDB" id="2356897at2"/>
<dbReference type="SUPFAM" id="SSF54211">
    <property type="entry name" value="Ribosomal protein S5 domain 2-like"/>
    <property type="match status" value="1"/>
</dbReference>
<dbReference type="GO" id="GO:0004252">
    <property type="term" value="F:serine-type endopeptidase activity"/>
    <property type="evidence" value="ECO:0007669"/>
    <property type="project" value="UniProtKB-UniRule"/>
</dbReference>
<evidence type="ECO:0000256" key="2">
    <source>
        <dbReference type="SAM" id="MobiDB-lite"/>
    </source>
</evidence>
<feature type="active site" evidence="1">
    <location>
        <position position="288"/>
    </location>
</feature>
<dbReference type="InterPro" id="IPR014721">
    <property type="entry name" value="Ribsml_uS5_D2-typ_fold_subgr"/>
</dbReference>
<dbReference type="Gene3D" id="3.30.230.10">
    <property type="match status" value="1"/>
</dbReference>
<dbReference type="GO" id="GO:0005524">
    <property type="term" value="F:ATP binding"/>
    <property type="evidence" value="ECO:0007669"/>
    <property type="project" value="InterPro"/>
</dbReference>
<proteinExistence type="inferred from homology"/>
<dbReference type="Pfam" id="PF05362">
    <property type="entry name" value="Lon_C"/>
    <property type="match status" value="1"/>
</dbReference>
<name>A0A4U0FC19_9BACL</name>
<dbReference type="GO" id="GO:0004176">
    <property type="term" value="F:ATP-dependent peptidase activity"/>
    <property type="evidence" value="ECO:0007669"/>
    <property type="project" value="UniProtKB-UniRule"/>
</dbReference>
<keyword evidence="1" id="KW-0645">Protease</keyword>
<keyword evidence="1" id="KW-0720">Serine protease</keyword>
<keyword evidence="3" id="KW-1133">Transmembrane helix</keyword>
<dbReference type="InterPro" id="IPR020568">
    <property type="entry name" value="Ribosomal_Su5_D2-typ_SF"/>
</dbReference>
<keyword evidence="3" id="KW-0812">Transmembrane</keyword>
<comment type="caution">
    <text evidence="5">The sequence shown here is derived from an EMBL/GenBank/DDBJ whole genome shotgun (WGS) entry which is preliminary data.</text>
</comment>
<feature type="domain" description="Lon proteolytic" evidence="4">
    <location>
        <begin position="238"/>
        <end position="345"/>
    </location>
</feature>
<evidence type="ECO:0000313" key="5">
    <source>
        <dbReference type="EMBL" id="TJY42396.1"/>
    </source>
</evidence>
<dbReference type="AlphaFoldDB" id="A0A4U0FC19"/>
<comment type="catalytic activity">
    <reaction evidence="1">
        <text>Hydrolysis of proteins in presence of ATP.</text>
        <dbReference type="EC" id="3.4.21.53"/>
    </reaction>
</comment>
<keyword evidence="6" id="KW-1185">Reference proteome</keyword>
<dbReference type="InterPro" id="IPR008269">
    <property type="entry name" value="Lon_proteolytic"/>
</dbReference>
<keyword evidence="3" id="KW-0472">Membrane</keyword>
<dbReference type="GO" id="GO:0006508">
    <property type="term" value="P:proteolysis"/>
    <property type="evidence" value="ECO:0007669"/>
    <property type="project" value="UniProtKB-KW"/>
</dbReference>
<feature type="transmembrane region" description="Helical" evidence="3">
    <location>
        <begin position="12"/>
        <end position="36"/>
    </location>
</feature>
<evidence type="ECO:0000313" key="6">
    <source>
        <dbReference type="Proteomes" id="UP000309673"/>
    </source>
</evidence>
<dbReference type="EMBL" id="SUPK01000004">
    <property type="protein sequence ID" value="TJY42396.1"/>
    <property type="molecule type" value="Genomic_DNA"/>
</dbReference>
<dbReference type="InterPro" id="IPR027065">
    <property type="entry name" value="Lon_Prtase"/>
</dbReference>
<dbReference type="EC" id="3.4.21.53" evidence="1"/>
<dbReference type="PANTHER" id="PTHR10046">
    <property type="entry name" value="ATP DEPENDENT LON PROTEASE FAMILY MEMBER"/>
    <property type="match status" value="1"/>
</dbReference>
<sequence length="352" mass="38671">MTTQRTRFYRRYLTAILAVFLVLVLAAAYFFSWPYVIYGPGSAEPVHPRVHTGKNLDEKGSFLFTTVSAYSRPNAISLLYAWINPRMDIQTEKSATGGTTDYASYRNLLAWMRDSSEAQALLASYRAISRPLDVKQQGVIVVRFLEETKAIQSGLHEGDIITKVDDKPTTTAEQLSSTLTSRKPGDKVKLSGTRGGKPFSVTVPLIKMPGTGRAGIGFQHNTVLKVTPPDPVKFDFDDVGGPSAGLMMSLEIIAQLSGEDLTHGYRIAGTGTIEESGKVGQIGGIQYKLMAADKEKADYFLVPYDKEQGLLNWKDAEKTVKNLKLNVKLVPVSTLKEALDFVRKLSPKSQAS</sequence>
<accession>A0A4U0FC19</accession>
<dbReference type="NCBIfam" id="NF041438">
    <property type="entry name" value="SepM_fam_S16"/>
    <property type="match status" value="1"/>
</dbReference>
<dbReference type="SUPFAM" id="SSF50156">
    <property type="entry name" value="PDZ domain-like"/>
    <property type="match status" value="1"/>
</dbReference>
<protein>
    <recommendedName>
        <fullName evidence="1">endopeptidase La</fullName>
        <ecNumber evidence="1">3.4.21.53</ecNumber>
    </recommendedName>
</protein>
<keyword evidence="1" id="KW-0378">Hydrolase</keyword>
<feature type="region of interest" description="Disordered" evidence="2">
    <location>
        <begin position="174"/>
        <end position="193"/>
    </location>
</feature>
<evidence type="ECO:0000256" key="1">
    <source>
        <dbReference type="PROSITE-ProRule" id="PRU01122"/>
    </source>
</evidence>
<dbReference type="Pfam" id="PF13180">
    <property type="entry name" value="PDZ_2"/>
    <property type="match status" value="1"/>
</dbReference>
<comment type="similarity">
    <text evidence="1">Belongs to the peptidase S16 family.</text>
</comment>
<dbReference type="Proteomes" id="UP000309673">
    <property type="component" value="Unassembled WGS sequence"/>
</dbReference>
<dbReference type="InterPro" id="IPR036034">
    <property type="entry name" value="PDZ_sf"/>
</dbReference>
<evidence type="ECO:0000256" key="3">
    <source>
        <dbReference type="SAM" id="Phobius"/>
    </source>
</evidence>
<evidence type="ECO:0000259" key="4">
    <source>
        <dbReference type="PROSITE" id="PS51786"/>
    </source>
</evidence>
<dbReference type="Gene3D" id="2.30.42.10">
    <property type="match status" value="1"/>
</dbReference>
<dbReference type="RefSeq" id="WP_136777721.1">
    <property type="nucleotide sequence ID" value="NZ_SUPK01000004.1"/>
</dbReference>
<reference evidence="5 6" key="1">
    <citation type="submission" date="2019-04" db="EMBL/GenBank/DDBJ databases">
        <title>Cohnella sp. nov., isolated from soil.</title>
        <authorList>
            <person name="Kim W."/>
        </authorList>
    </citation>
    <scope>NUCLEOTIDE SEQUENCE [LARGE SCALE GENOMIC DNA]</scope>
    <source>
        <strain evidence="5 6">CAU 1483</strain>
    </source>
</reference>
<gene>
    <name evidence="5" type="ORF">E5161_10405</name>
</gene>
<dbReference type="CDD" id="cd06779">
    <property type="entry name" value="cpPDZ_Deg_HtrA-like"/>
    <property type="match status" value="1"/>
</dbReference>
<dbReference type="GO" id="GO:0030163">
    <property type="term" value="P:protein catabolic process"/>
    <property type="evidence" value="ECO:0007669"/>
    <property type="project" value="InterPro"/>
</dbReference>
<dbReference type="SMART" id="SM00228">
    <property type="entry name" value="PDZ"/>
    <property type="match status" value="1"/>
</dbReference>
<dbReference type="InterPro" id="IPR001478">
    <property type="entry name" value="PDZ"/>
</dbReference>